<comment type="caution">
    <text evidence="1">The sequence shown here is derived from an EMBL/GenBank/DDBJ whole genome shotgun (WGS) entry which is preliminary data.</text>
</comment>
<gene>
    <name evidence="1" type="ORF">S12H4_52370</name>
</gene>
<reference evidence="1" key="1">
    <citation type="journal article" date="2014" name="Front. Microbiol.">
        <title>High frequency of phylogenetically diverse reductive dehalogenase-homologous genes in deep subseafloor sedimentary metagenomes.</title>
        <authorList>
            <person name="Kawai M."/>
            <person name="Futagami T."/>
            <person name="Toyoda A."/>
            <person name="Takaki Y."/>
            <person name="Nishi S."/>
            <person name="Hori S."/>
            <person name="Arai W."/>
            <person name="Tsubouchi T."/>
            <person name="Morono Y."/>
            <person name="Uchiyama I."/>
            <person name="Ito T."/>
            <person name="Fujiyama A."/>
            <person name="Inagaki F."/>
            <person name="Takami H."/>
        </authorList>
    </citation>
    <scope>NUCLEOTIDE SEQUENCE</scope>
    <source>
        <strain evidence="1">Expedition CK06-06</strain>
    </source>
</reference>
<proteinExistence type="predicted"/>
<evidence type="ECO:0008006" key="2">
    <source>
        <dbReference type="Google" id="ProtNLM"/>
    </source>
</evidence>
<dbReference type="EMBL" id="BARW01033222">
    <property type="protein sequence ID" value="GAJ07436.1"/>
    <property type="molecule type" value="Genomic_DNA"/>
</dbReference>
<protein>
    <recommendedName>
        <fullName evidence="2">DUF4276 family protein</fullName>
    </recommendedName>
</protein>
<sequence length="159" mass="18223">MKVLVECNADEAVLRALGLPRKQLLHFGGKYELLKKLKKRPHDVGMVDEDPGKVQPQDMGSYRQTDSAEGLHLLARQGSGGQRLVMICPKLEDWLIQRAKSSGIRPEDYGLPSDPDKLHSIPRYEQKEGFCRFLAELKERDSGMHLLRRWIFEAESRLK</sequence>
<name>X1V5I8_9ZZZZ</name>
<organism evidence="1">
    <name type="scientific">marine sediment metagenome</name>
    <dbReference type="NCBI Taxonomy" id="412755"/>
    <lineage>
        <taxon>unclassified sequences</taxon>
        <taxon>metagenomes</taxon>
        <taxon>ecological metagenomes</taxon>
    </lineage>
</organism>
<accession>X1V5I8</accession>
<dbReference type="AlphaFoldDB" id="X1V5I8"/>
<evidence type="ECO:0000313" key="1">
    <source>
        <dbReference type="EMBL" id="GAJ07436.1"/>
    </source>
</evidence>